<evidence type="ECO:0000313" key="3">
    <source>
        <dbReference type="Proteomes" id="UP000191987"/>
    </source>
</evidence>
<accession>A0A1S7PTB2</accession>
<feature type="compositionally biased region" description="Basic and acidic residues" evidence="1">
    <location>
        <begin position="37"/>
        <end position="46"/>
    </location>
</feature>
<dbReference type="AlphaFoldDB" id="A0A1S7PTB2"/>
<gene>
    <name evidence="2" type="ORF">AGR7C_Cc180005</name>
</gene>
<dbReference type="EMBL" id="FBWG01000010">
    <property type="protein sequence ID" value="CUX25949.1"/>
    <property type="molecule type" value="Genomic_DNA"/>
</dbReference>
<feature type="compositionally biased region" description="Pro residues" evidence="1">
    <location>
        <begin position="1"/>
        <end position="11"/>
    </location>
</feature>
<name>A0A1S7PTB2_9HYPH</name>
<evidence type="ECO:0000313" key="2">
    <source>
        <dbReference type="EMBL" id="CUX25949.1"/>
    </source>
</evidence>
<sequence>MRLPVRFPPVPMTGAKESKPEGERGEGFEKGFCADTSNRDRQEQGRRGFLMFGDVSSPENDSRAGACGGTLNRIRITLS</sequence>
<proteinExistence type="predicted"/>
<dbReference type="Proteomes" id="UP000191987">
    <property type="component" value="Unassembled WGS sequence"/>
</dbReference>
<evidence type="ECO:0000256" key="1">
    <source>
        <dbReference type="SAM" id="MobiDB-lite"/>
    </source>
</evidence>
<organism evidence="2 3">
    <name type="scientific">Agrobacterium deltaense Zutra 3/1</name>
    <dbReference type="NCBI Taxonomy" id="1183427"/>
    <lineage>
        <taxon>Bacteria</taxon>
        <taxon>Pseudomonadati</taxon>
        <taxon>Pseudomonadota</taxon>
        <taxon>Alphaproteobacteria</taxon>
        <taxon>Hyphomicrobiales</taxon>
        <taxon>Rhizobiaceae</taxon>
        <taxon>Rhizobium/Agrobacterium group</taxon>
        <taxon>Agrobacterium</taxon>
    </lineage>
</organism>
<feature type="compositionally biased region" description="Basic and acidic residues" evidence="1">
    <location>
        <begin position="16"/>
        <end position="29"/>
    </location>
</feature>
<feature type="region of interest" description="Disordered" evidence="1">
    <location>
        <begin position="1"/>
        <end position="46"/>
    </location>
</feature>
<reference evidence="2 3" key="1">
    <citation type="submission" date="2016-01" db="EMBL/GenBank/DDBJ databases">
        <authorList>
            <person name="Oliw E.H."/>
        </authorList>
    </citation>
    <scope>NUCLEOTIDE SEQUENCE [LARGE SCALE GENOMIC DNA]</scope>
    <source>
        <strain evidence="2 3">Zutra 3-1</strain>
    </source>
</reference>
<protein>
    <submittedName>
        <fullName evidence="2">Uncharacterized protein</fullName>
    </submittedName>
</protein>